<dbReference type="EMBL" id="CP048113">
    <property type="protein sequence ID" value="QHS63246.1"/>
    <property type="molecule type" value="Genomic_DNA"/>
</dbReference>
<evidence type="ECO:0000313" key="2">
    <source>
        <dbReference type="Proteomes" id="UP000476411"/>
    </source>
</evidence>
<accession>A0A6B9ZML6</accession>
<gene>
    <name evidence="1" type="ORF">GWR21_27775</name>
</gene>
<sequence length="300" mass="34884">MIDYMLDRFENVADLKEFNRAQLTNILKMAHSPLCLYVQSDREDYLVKSFIPLEDHDQEDTNTMVVVLSDNTVSDGTKMRVIERVSFKVSDLRLLPVQYYHLLLANARFIPSWRNIIRYYQTTSNYSVDEQLMVYIESVHKELFNTPLPTGLDQEDGKDLDNIISSLLMGKVLKNESKLELIGSGLVERKLFINDFSGMSVSLVHHLLRHLAIERVTLSALIKDSFMGFVELTNIYWDELLPLLEQLPLEERHYYTLLQASWITPDRKQAILDRVSREVMLGLIKRGVSHTGRRYPGIRF</sequence>
<dbReference type="AlphaFoldDB" id="A0A6B9ZML6"/>
<name>A0A6B9ZML6_9BACT</name>
<dbReference type="KEGG" id="chih:GWR21_27775"/>
<protein>
    <submittedName>
        <fullName evidence="1">Uncharacterized protein</fullName>
    </submittedName>
</protein>
<keyword evidence="2" id="KW-1185">Reference proteome</keyword>
<organism evidence="1 2">
    <name type="scientific">Chitinophaga agri</name>
    <dbReference type="NCBI Taxonomy" id="2703787"/>
    <lineage>
        <taxon>Bacteria</taxon>
        <taxon>Pseudomonadati</taxon>
        <taxon>Bacteroidota</taxon>
        <taxon>Chitinophagia</taxon>
        <taxon>Chitinophagales</taxon>
        <taxon>Chitinophagaceae</taxon>
        <taxon>Chitinophaga</taxon>
    </lineage>
</organism>
<dbReference type="Proteomes" id="UP000476411">
    <property type="component" value="Chromosome"/>
</dbReference>
<evidence type="ECO:0000313" key="1">
    <source>
        <dbReference type="EMBL" id="QHS63246.1"/>
    </source>
</evidence>
<dbReference type="RefSeq" id="WP_162334967.1">
    <property type="nucleotide sequence ID" value="NZ_CP048113.1"/>
</dbReference>
<reference evidence="1 2" key="1">
    <citation type="submission" date="2020-01" db="EMBL/GenBank/DDBJ databases">
        <title>Complete genome sequence of Chitinophaga sp. H33E-04 isolated from quinoa roots.</title>
        <authorList>
            <person name="Weon H.-Y."/>
            <person name="Lee S.A."/>
        </authorList>
    </citation>
    <scope>NUCLEOTIDE SEQUENCE [LARGE SCALE GENOMIC DNA]</scope>
    <source>
        <strain evidence="1 2">H33E-04</strain>
    </source>
</reference>
<proteinExistence type="predicted"/>